<evidence type="ECO:0000256" key="1">
    <source>
        <dbReference type="SAM" id="MobiDB-lite"/>
    </source>
</evidence>
<evidence type="ECO:0000313" key="2">
    <source>
        <dbReference type="EMBL" id="NJP69149.1"/>
    </source>
</evidence>
<dbReference type="Proteomes" id="UP000746503">
    <property type="component" value="Unassembled WGS sequence"/>
</dbReference>
<feature type="region of interest" description="Disordered" evidence="1">
    <location>
        <begin position="1"/>
        <end position="67"/>
    </location>
</feature>
<proteinExistence type="predicted"/>
<accession>A0ABX1APZ1</accession>
<sequence length="391" mass="41554">ATRSTASTRGTATPARRSSTTSGCGPSAPSPPPPSPPPSHGAGVGGPATPPPPAGASGAYGYPQQGRPTVGSGYMAVLRYRAPDGSEARLIRRSTPGTPHPEWQLLHELHALGVPPQQVIELHTELQSCSLPGGYCSRMIQETWPQVRVTHTAPYGADHGSRQAGVRHLVEHQDELEQYADGPARTAPVRAPLPAVQTAPAVGLEVIGQELQQAFGPQGVFRFDQQSVSRQGVPDIVAQSLVWAGVPLEIGPFFWAQARPGTPIPTLAELAQERGVQPASDAGSYLVVGNDFGRQLCVQYGTAYIVAVPLEAGPGGAPAHPQFVNSSLPQFARSMALLGRMWRLRFGLTPEQAGHWTSDFQLELASLDGQALADPENWWSVLVEQMWDGLL</sequence>
<gene>
    <name evidence="2" type="ORF">HCJ92_23415</name>
</gene>
<organism evidence="2 3">
    <name type="scientific">Streptomyces spiramenti</name>
    <dbReference type="NCBI Taxonomy" id="2720606"/>
    <lineage>
        <taxon>Bacteria</taxon>
        <taxon>Bacillati</taxon>
        <taxon>Actinomycetota</taxon>
        <taxon>Actinomycetes</taxon>
        <taxon>Kitasatosporales</taxon>
        <taxon>Streptomycetaceae</taxon>
        <taxon>Streptomyces</taxon>
    </lineage>
</organism>
<protein>
    <recommendedName>
        <fullName evidence="4">Xanthomonas XOO_2897-like deaminase</fullName>
    </recommendedName>
</protein>
<feature type="compositionally biased region" description="Low complexity" evidence="1">
    <location>
        <begin position="55"/>
        <end position="66"/>
    </location>
</feature>
<feature type="compositionally biased region" description="Low complexity" evidence="1">
    <location>
        <begin position="1"/>
        <end position="27"/>
    </location>
</feature>
<evidence type="ECO:0008006" key="4">
    <source>
        <dbReference type="Google" id="ProtNLM"/>
    </source>
</evidence>
<dbReference type="Pfam" id="PF14440">
    <property type="entry name" value="XOO_2897-deam"/>
    <property type="match status" value="1"/>
</dbReference>
<name>A0ABX1APZ1_9ACTN</name>
<dbReference type="EMBL" id="JAAVJB010000383">
    <property type="protein sequence ID" value="NJP69149.1"/>
    <property type="molecule type" value="Genomic_DNA"/>
</dbReference>
<dbReference type="RefSeq" id="WP_209311517.1">
    <property type="nucleotide sequence ID" value="NZ_JAAVJB010000383.1"/>
</dbReference>
<reference evidence="2 3" key="1">
    <citation type="submission" date="2020-03" db="EMBL/GenBank/DDBJ databases">
        <title>Draft genome of Streptomyces sp. ventii, isolated from the Axial Seamount in the Pacific Ocean, and resequencing of the two type strains Streptomyces lonarensis strain NCL 716 and Streptomyces bohaiensis strain 11A07.</title>
        <authorList>
            <person name="Loughran R.M."/>
            <person name="Pfannmuller K.M."/>
            <person name="Wasson B.J."/>
            <person name="Deadmond M.C."/>
            <person name="Paddock B.E."/>
            <person name="Koyack M.J."/>
            <person name="Gallegos D.A."/>
            <person name="Mitchell E.A."/>
            <person name="Ushijima B."/>
            <person name="Saw J.H."/>
            <person name="Mcphail K.L."/>
            <person name="Videau P."/>
        </authorList>
    </citation>
    <scope>NUCLEOTIDE SEQUENCE [LARGE SCALE GENOMIC DNA]</scope>
    <source>
        <strain evidence="3">5675061</strain>
    </source>
</reference>
<dbReference type="InterPro" id="IPR025851">
    <property type="entry name" value="SUKH-4"/>
</dbReference>
<feature type="compositionally biased region" description="Pro residues" evidence="1">
    <location>
        <begin position="28"/>
        <end position="39"/>
    </location>
</feature>
<dbReference type="InterPro" id="IPR032722">
    <property type="entry name" value="Deaminase_XOO_2897"/>
</dbReference>
<comment type="caution">
    <text evidence="2">The sequence shown here is derived from an EMBL/GenBank/DDBJ whole genome shotgun (WGS) entry which is preliminary data.</text>
</comment>
<evidence type="ECO:0000313" key="3">
    <source>
        <dbReference type="Proteomes" id="UP000746503"/>
    </source>
</evidence>
<dbReference type="Pfam" id="PF14435">
    <property type="entry name" value="SUKH-4"/>
    <property type="match status" value="1"/>
</dbReference>
<feature type="non-terminal residue" evidence="2">
    <location>
        <position position="1"/>
    </location>
</feature>
<keyword evidence="3" id="KW-1185">Reference proteome</keyword>